<gene>
    <name evidence="4" type="ORF">KH142_04755</name>
</gene>
<dbReference type="Pfam" id="PF00174">
    <property type="entry name" value="Oxidored_molyb"/>
    <property type="match status" value="1"/>
</dbReference>
<comment type="caution">
    <text evidence="4">The sequence shown here is derived from an EMBL/GenBank/DDBJ whole genome shotgun (WGS) entry which is preliminary data.</text>
</comment>
<dbReference type="SUPFAM" id="SSF48695">
    <property type="entry name" value="Multiheme cytochromes"/>
    <property type="match status" value="1"/>
</dbReference>
<protein>
    <submittedName>
        <fullName evidence="4">Molybdopterin-dependent oxidoreductase</fullName>
    </submittedName>
</protein>
<reference evidence="4" key="1">
    <citation type="submission" date="2021-02" db="EMBL/GenBank/DDBJ databases">
        <title>Infant gut strain persistence is associated with maternal origin, phylogeny, and functional potential including surface adhesion and iron acquisition.</title>
        <authorList>
            <person name="Lou Y.C."/>
        </authorList>
    </citation>
    <scope>NUCLEOTIDE SEQUENCE</scope>
    <source>
        <strain evidence="4">L2_039_000G1_dasL2_039_000G1_concoct_11</strain>
    </source>
</reference>
<dbReference type="SUPFAM" id="SSF81296">
    <property type="entry name" value="E set domains"/>
    <property type="match status" value="1"/>
</dbReference>
<evidence type="ECO:0000313" key="5">
    <source>
        <dbReference type="Proteomes" id="UP000727506"/>
    </source>
</evidence>
<dbReference type="InterPro" id="IPR014756">
    <property type="entry name" value="Ig_E-set"/>
</dbReference>
<feature type="domain" description="Oxidoreductase molybdopterin-binding" evidence="3">
    <location>
        <begin position="294"/>
        <end position="445"/>
    </location>
</feature>
<dbReference type="Gene3D" id="2.60.40.650">
    <property type="match status" value="1"/>
</dbReference>
<dbReference type="Gene3D" id="3.90.420.10">
    <property type="entry name" value="Oxidoreductase, molybdopterin-binding domain"/>
    <property type="match status" value="1"/>
</dbReference>
<dbReference type="SUPFAM" id="SSF56524">
    <property type="entry name" value="Oxidoreductase molybdopterin-binding domain"/>
    <property type="match status" value="1"/>
</dbReference>
<organism evidence="4 5">
    <name type="scientific">Slackia piriformis</name>
    <dbReference type="NCBI Taxonomy" id="626934"/>
    <lineage>
        <taxon>Bacteria</taxon>
        <taxon>Bacillati</taxon>
        <taxon>Actinomycetota</taxon>
        <taxon>Coriobacteriia</taxon>
        <taxon>Eggerthellales</taxon>
        <taxon>Eggerthellaceae</taxon>
        <taxon>Slackia</taxon>
    </lineage>
</organism>
<evidence type="ECO:0000313" key="4">
    <source>
        <dbReference type="EMBL" id="MBS6940783.1"/>
    </source>
</evidence>
<evidence type="ECO:0000259" key="3">
    <source>
        <dbReference type="Pfam" id="PF00174"/>
    </source>
</evidence>
<sequence length="599" mass="66122">MSIKSRIAIATVGLACAFCCMAGCAPQQEAEQAPASAPTANQEASEESAVTPEQQKVIDGEEGITNADIDENAYPGKEYLDGLYDRWEALGEEHAPEIRTLPNGQMVQRTPTEYEVNPDAWQIQAGSNSYNTYWLGADDRGCESCHADLDALLKNLPYEHPVAWNDALGNETTVQQCLFCHSYAPGYIAKQYEFGTLMHGIHYTGPGKGKFDGEYDGSCMSCHNGTENGEGLQLWDLTKYERLWGINKVENVQGDFAIDQEMTQSQDEVFSYDWMHAYYDNMRHGAGVNGLNLEMPQSLFDNWEITIDGNVPDPYTAKLPDLIAEAEEAGVIVNKTSKMVCNWNPVGGGGVTNTEITGIPVSWLVEKAGGYLDDTTGVRVMRADGSSKRAFPKDKLDDNEALLVYKIGGEYLDATRGYPCTNWVEGVDAQINSKQVASYNVTNEDIDYTDKWAGNPNAWQNEAGDMMNKPNATILGVPDGLIIQNGQPYTFNGYVDGYDQKIASVEFSMDQGETWTKYDLADTDVNKMIWWNFTWTPEKEGAYCLTVRATTEEGLTSYETQTVMINAKDVMPTPEQTTVLETASLVPAKADAAATEEEK</sequence>
<evidence type="ECO:0000256" key="1">
    <source>
        <dbReference type="SAM" id="MobiDB-lite"/>
    </source>
</evidence>
<dbReference type="Proteomes" id="UP000727506">
    <property type="component" value="Unassembled WGS sequence"/>
</dbReference>
<evidence type="ECO:0000256" key="2">
    <source>
        <dbReference type="SAM" id="SignalP"/>
    </source>
</evidence>
<dbReference type="InterPro" id="IPR036280">
    <property type="entry name" value="Multihaem_cyt_sf"/>
</dbReference>
<feature type="signal peptide" evidence="2">
    <location>
        <begin position="1"/>
        <end position="22"/>
    </location>
</feature>
<accession>A0A943V075</accession>
<dbReference type="InterPro" id="IPR036374">
    <property type="entry name" value="OxRdtase_Mopterin-bd_sf"/>
</dbReference>
<dbReference type="AlphaFoldDB" id="A0A943V075"/>
<keyword evidence="2" id="KW-0732">Signal</keyword>
<feature type="region of interest" description="Disordered" evidence="1">
    <location>
        <begin position="34"/>
        <end position="58"/>
    </location>
</feature>
<dbReference type="Gene3D" id="3.90.10.10">
    <property type="entry name" value="Cytochrome C3"/>
    <property type="match status" value="1"/>
</dbReference>
<feature type="chain" id="PRO_5038701536" evidence="2">
    <location>
        <begin position="23"/>
        <end position="599"/>
    </location>
</feature>
<dbReference type="EMBL" id="JAGZSV010000067">
    <property type="protein sequence ID" value="MBS6940783.1"/>
    <property type="molecule type" value="Genomic_DNA"/>
</dbReference>
<name>A0A943V075_9ACTN</name>
<proteinExistence type="predicted"/>
<dbReference type="InterPro" id="IPR000572">
    <property type="entry name" value="OxRdtase_Mopterin-bd_dom"/>
</dbReference>